<sequence length="129" mass="14628">MPEAGKTSLPSTDKVPYTCIMSEYASIKKEVLTKLEANLPEIRERFGIETIGIFGSVSREEDTPDSDVDVLYAFKTGGVPLREFFAFKQYLEDLFGRTVDLVPVRWLAPSLRPYIERDMILFEANKAEA</sequence>
<dbReference type="InterPro" id="IPR043519">
    <property type="entry name" value="NT_sf"/>
</dbReference>
<reference evidence="14 15" key="1">
    <citation type="journal article" date="2009" name="Stand. Genomic Sci.">
        <title>Complete genome sequence of Methanocorpusculum labreanum type strain Z.</title>
        <authorList>
            <person name="Anderson I.J."/>
            <person name="Sieprawska-Lupa M."/>
            <person name="Goltsman E."/>
            <person name="Lapidus A."/>
            <person name="Copeland A."/>
            <person name="Glavina Del Rio T."/>
            <person name="Tice H."/>
            <person name="Dalin E."/>
            <person name="Barry K."/>
            <person name="Pitluck S."/>
            <person name="Hauser L."/>
            <person name="Land M."/>
            <person name="Lucas S."/>
            <person name="Richardson P."/>
            <person name="Whitman W.B."/>
            <person name="Kyrpides N.C."/>
        </authorList>
    </citation>
    <scope>NUCLEOTIDE SEQUENCE [LARGE SCALE GENOMIC DNA]</scope>
    <source>
        <strain evidence="15">ATCC 43576 / DSM 4855 / Z</strain>
    </source>
</reference>
<comment type="similarity">
    <text evidence="10">Belongs to the MntA antitoxin family.</text>
</comment>
<keyword evidence="7" id="KW-0067">ATP-binding</keyword>
<evidence type="ECO:0000256" key="12">
    <source>
        <dbReference type="ARBA" id="ARBA00048696"/>
    </source>
</evidence>
<dbReference type="Proteomes" id="UP000000365">
    <property type="component" value="Chromosome"/>
</dbReference>
<evidence type="ECO:0000256" key="6">
    <source>
        <dbReference type="ARBA" id="ARBA00022741"/>
    </source>
</evidence>
<name>A2SRV1_METLZ</name>
<proteinExistence type="inferred from homology"/>
<dbReference type="PANTHER" id="PTHR33571">
    <property type="entry name" value="SSL8005 PROTEIN"/>
    <property type="match status" value="1"/>
</dbReference>
<evidence type="ECO:0000259" key="13">
    <source>
        <dbReference type="Pfam" id="PF01909"/>
    </source>
</evidence>
<dbReference type="InterPro" id="IPR002934">
    <property type="entry name" value="Polymerase_NTP_transf_dom"/>
</dbReference>
<keyword evidence="5" id="KW-0479">Metal-binding</keyword>
<dbReference type="Gene3D" id="3.30.460.10">
    <property type="entry name" value="Beta Polymerase, domain 2"/>
    <property type="match status" value="1"/>
</dbReference>
<evidence type="ECO:0000256" key="10">
    <source>
        <dbReference type="ARBA" id="ARBA00038276"/>
    </source>
</evidence>
<dbReference type="CDD" id="cd05403">
    <property type="entry name" value="NT_KNTase_like"/>
    <property type="match status" value="1"/>
</dbReference>
<keyword evidence="2" id="KW-1277">Toxin-antitoxin system</keyword>
<dbReference type="GO" id="GO:0005524">
    <property type="term" value="F:ATP binding"/>
    <property type="evidence" value="ECO:0007669"/>
    <property type="project" value="UniProtKB-KW"/>
</dbReference>
<accession>A2SRV1</accession>
<evidence type="ECO:0000256" key="9">
    <source>
        <dbReference type="ARBA" id="ARBA00034531"/>
    </source>
</evidence>
<dbReference type="RefSeq" id="WP_011833258.1">
    <property type="nucleotide sequence ID" value="NC_008942.1"/>
</dbReference>
<evidence type="ECO:0000256" key="4">
    <source>
        <dbReference type="ARBA" id="ARBA00022695"/>
    </source>
</evidence>
<dbReference type="AlphaFoldDB" id="A2SRV1"/>
<evidence type="ECO:0000256" key="5">
    <source>
        <dbReference type="ARBA" id="ARBA00022723"/>
    </source>
</evidence>
<keyword evidence="6" id="KW-0547">Nucleotide-binding</keyword>
<dbReference type="GO" id="GO:0046872">
    <property type="term" value="F:metal ion binding"/>
    <property type="evidence" value="ECO:0007669"/>
    <property type="project" value="UniProtKB-KW"/>
</dbReference>
<comment type="catalytic activity">
    <reaction evidence="11">
        <text>O-(5'-adenylyl)-L-tyrosyl-[protein] + ATP = O-[5'-(adenylyl-(5'-&gt;3')-adenylyl)]-L-tyrosyl-[protein] + diphosphate</text>
        <dbReference type="Rhea" id="RHEA:66528"/>
        <dbReference type="Rhea" id="RHEA-COMP:13846"/>
        <dbReference type="Rhea" id="RHEA-COMP:17046"/>
        <dbReference type="ChEBI" id="CHEBI:30616"/>
        <dbReference type="ChEBI" id="CHEBI:33019"/>
        <dbReference type="ChEBI" id="CHEBI:83624"/>
        <dbReference type="ChEBI" id="CHEBI:167160"/>
    </reaction>
</comment>
<keyword evidence="8" id="KW-0460">Magnesium</keyword>
<dbReference type="PANTHER" id="PTHR33571:SF14">
    <property type="entry name" value="PROTEIN ADENYLYLTRANSFERASE MJ0435-RELATED"/>
    <property type="match status" value="1"/>
</dbReference>
<keyword evidence="3" id="KW-0808">Transferase</keyword>
<evidence type="ECO:0000256" key="3">
    <source>
        <dbReference type="ARBA" id="ARBA00022679"/>
    </source>
</evidence>
<organism evidence="14 15">
    <name type="scientific">Methanocorpusculum labreanum (strain ATCC 43576 / DSM 4855 / Z)</name>
    <dbReference type="NCBI Taxonomy" id="410358"/>
    <lineage>
        <taxon>Archaea</taxon>
        <taxon>Methanobacteriati</taxon>
        <taxon>Methanobacteriota</taxon>
        <taxon>Stenosarchaea group</taxon>
        <taxon>Methanomicrobia</taxon>
        <taxon>Methanomicrobiales</taxon>
        <taxon>Methanocorpusculaceae</taxon>
        <taxon>Methanocorpusculum</taxon>
    </lineage>
</organism>
<feature type="domain" description="Polymerase nucleotidyl transferase" evidence="13">
    <location>
        <begin position="41"/>
        <end position="108"/>
    </location>
</feature>
<gene>
    <name evidence="14" type="ordered locus">Mlab_0886</name>
</gene>
<evidence type="ECO:0000313" key="14">
    <source>
        <dbReference type="EMBL" id="ABN07057.1"/>
    </source>
</evidence>
<dbReference type="Pfam" id="PF01909">
    <property type="entry name" value="NTP_transf_2"/>
    <property type="match status" value="1"/>
</dbReference>
<comment type="cofactor">
    <cofactor evidence="1">
        <name>Mg(2+)</name>
        <dbReference type="ChEBI" id="CHEBI:18420"/>
    </cofactor>
</comment>
<dbReference type="GeneID" id="4795248"/>
<evidence type="ECO:0000256" key="2">
    <source>
        <dbReference type="ARBA" id="ARBA00022649"/>
    </source>
</evidence>
<dbReference type="EMBL" id="CP000559">
    <property type="protein sequence ID" value="ABN07057.1"/>
    <property type="molecule type" value="Genomic_DNA"/>
</dbReference>
<dbReference type="EC" id="2.7.7.108" evidence="9"/>
<evidence type="ECO:0000256" key="8">
    <source>
        <dbReference type="ARBA" id="ARBA00022842"/>
    </source>
</evidence>
<dbReference type="eggNOG" id="arCOG01206">
    <property type="taxonomic scope" value="Archaea"/>
</dbReference>
<evidence type="ECO:0000256" key="11">
    <source>
        <dbReference type="ARBA" id="ARBA00047518"/>
    </source>
</evidence>
<comment type="catalytic activity">
    <reaction evidence="12">
        <text>L-tyrosyl-[protein] + ATP = O-(5'-adenylyl)-L-tyrosyl-[protein] + diphosphate</text>
        <dbReference type="Rhea" id="RHEA:54288"/>
        <dbReference type="Rhea" id="RHEA-COMP:10136"/>
        <dbReference type="Rhea" id="RHEA-COMP:13846"/>
        <dbReference type="ChEBI" id="CHEBI:30616"/>
        <dbReference type="ChEBI" id="CHEBI:33019"/>
        <dbReference type="ChEBI" id="CHEBI:46858"/>
        <dbReference type="ChEBI" id="CHEBI:83624"/>
        <dbReference type="EC" id="2.7.7.108"/>
    </reaction>
</comment>
<protein>
    <recommendedName>
        <fullName evidence="9">protein adenylyltransferase</fullName>
        <ecNumber evidence="9">2.7.7.108</ecNumber>
    </recommendedName>
</protein>
<keyword evidence="4" id="KW-0548">Nucleotidyltransferase</keyword>
<dbReference type="HOGENOM" id="CLU_130257_10_1_2"/>
<evidence type="ECO:0000256" key="7">
    <source>
        <dbReference type="ARBA" id="ARBA00022840"/>
    </source>
</evidence>
<dbReference type="KEGG" id="mla:Mlab_0886"/>
<keyword evidence="15" id="KW-1185">Reference proteome</keyword>
<evidence type="ECO:0000256" key="1">
    <source>
        <dbReference type="ARBA" id="ARBA00001946"/>
    </source>
</evidence>
<dbReference type="GO" id="GO:0070733">
    <property type="term" value="F:AMPylase activity"/>
    <property type="evidence" value="ECO:0007669"/>
    <property type="project" value="UniProtKB-EC"/>
</dbReference>
<dbReference type="InterPro" id="IPR052038">
    <property type="entry name" value="Type-VII_TA_antitoxin"/>
</dbReference>
<evidence type="ECO:0000313" key="15">
    <source>
        <dbReference type="Proteomes" id="UP000000365"/>
    </source>
</evidence>
<dbReference type="SUPFAM" id="SSF81301">
    <property type="entry name" value="Nucleotidyltransferase"/>
    <property type="match status" value="1"/>
</dbReference>